<sequence length="171" mass="18940">MEYILNRSSVRSFTKAEMSQEDVDKIVKAAMHAPSAVNLYPVHFIVLKSEEALKLYKENHPYAQFAASASMILITCIEPDKSFDKAGDKLLWAAQDGAAATMNAITAGEILGWNSVWTGIYPNLPLCEKIQKEFGIPEKILPLSGIVFGKAAGEVKHAEKYKADKVHTNKW</sequence>
<gene>
    <name evidence="7" type="ORF">TPC1_11030</name>
</gene>
<keyword evidence="4" id="KW-0288">FMN</keyword>
<dbReference type="InterPro" id="IPR029479">
    <property type="entry name" value="Nitroreductase"/>
</dbReference>
<dbReference type="Gene3D" id="3.40.109.10">
    <property type="entry name" value="NADH Oxidase"/>
    <property type="match status" value="1"/>
</dbReference>
<accession>A0A146KI78</accession>
<dbReference type="PANTHER" id="PTHR43673:SF2">
    <property type="entry name" value="NITROREDUCTASE"/>
    <property type="match status" value="1"/>
</dbReference>
<comment type="cofactor">
    <cofactor evidence="1">
        <name>FMN</name>
        <dbReference type="ChEBI" id="CHEBI:58210"/>
    </cofactor>
</comment>
<evidence type="ECO:0000256" key="4">
    <source>
        <dbReference type="ARBA" id="ARBA00022643"/>
    </source>
</evidence>
<reference evidence="7" key="1">
    <citation type="submission" date="2015-07" db="EMBL/GenBank/DDBJ databases">
        <title>Adaptation to a free-living lifestyle via gene acquisitions in the diplomonad Trepomonas sp. PC1.</title>
        <authorList>
            <person name="Xu F."/>
            <person name="Jerlstrom-Hultqvist J."/>
            <person name="Kolisko M."/>
            <person name="Simpson A.G.B."/>
            <person name="Roger A.J."/>
            <person name="Svard S.G."/>
            <person name="Andersson J.O."/>
        </authorList>
    </citation>
    <scope>NUCLEOTIDE SEQUENCE</scope>
    <source>
        <strain evidence="7">PC1</strain>
    </source>
</reference>
<evidence type="ECO:0000256" key="2">
    <source>
        <dbReference type="ARBA" id="ARBA00007118"/>
    </source>
</evidence>
<proteinExistence type="inferred from homology"/>
<dbReference type="GO" id="GO:0016491">
    <property type="term" value="F:oxidoreductase activity"/>
    <property type="evidence" value="ECO:0007669"/>
    <property type="project" value="UniProtKB-KW"/>
</dbReference>
<protein>
    <submittedName>
        <fullName evidence="7">Nitroreductase</fullName>
    </submittedName>
</protein>
<dbReference type="SUPFAM" id="SSF55469">
    <property type="entry name" value="FMN-dependent nitroreductase-like"/>
    <property type="match status" value="1"/>
</dbReference>
<keyword evidence="3" id="KW-0285">Flavoprotein</keyword>
<evidence type="ECO:0000256" key="5">
    <source>
        <dbReference type="ARBA" id="ARBA00023002"/>
    </source>
</evidence>
<dbReference type="InterPro" id="IPR000415">
    <property type="entry name" value="Nitroreductase-like"/>
</dbReference>
<name>A0A146KI78_9EUKA</name>
<keyword evidence="5" id="KW-0560">Oxidoreductase</keyword>
<evidence type="ECO:0000256" key="3">
    <source>
        <dbReference type="ARBA" id="ARBA00022630"/>
    </source>
</evidence>
<evidence type="ECO:0000259" key="6">
    <source>
        <dbReference type="Pfam" id="PF00881"/>
    </source>
</evidence>
<evidence type="ECO:0000313" key="7">
    <source>
        <dbReference type="EMBL" id="JAP95838.1"/>
    </source>
</evidence>
<comment type="similarity">
    <text evidence="2">Belongs to the nitroreductase family.</text>
</comment>
<dbReference type="AlphaFoldDB" id="A0A146KI78"/>
<dbReference type="Pfam" id="PF00881">
    <property type="entry name" value="Nitroreductase"/>
    <property type="match status" value="1"/>
</dbReference>
<organism evidence="7">
    <name type="scientific">Trepomonas sp. PC1</name>
    <dbReference type="NCBI Taxonomy" id="1076344"/>
    <lineage>
        <taxon>Eukaryota</taxon>
        <taxon>Metamonada</taxon>
        <taxon>Diplomonadida</taxon>
        <taxon>Hexamitidae</taxon>
        <taxon>Hexamitinae</taxon>
        <taxon>Trepomonas</taxon>
    </lineage>
</organism>
<dbReference type="PANTHER" id="PTHR43673">
    <property type="entry name" value="NAD(P)H NITROREDUCTASE YDGI-RELATED"/>
    <property type="match status" value="1"/>
</dbReference>
<evidence type="ECO:0000256" key="1">
    <source>
        <dbReference type="ARBA" id="ARBA00001917"/>
    </source>
</evidence>
<dbReference type="EMBL" id="GDID01000768">
    <property type="protein sequence ID" value="JAP95838.1"/>
    <property type="molecule type" value="Transcribed_RNA"/>
</dbReference>
<feature type="domain" description="Nitroreductase" evidence="6">
    <location>
        <begin position="4"/>
        <end position="149"/>
    </location>
</feature>